<dbReference type="KEGG" id="agh:M3I41_04580"/>
<dbReference type="Pfam" id="PF08282">
    <property type="entry name" value="Hydrolase_3"/>
    <property type="match status" value="1"/>
</dbReference>
<organism evidence="1 2">
    <name type="scientific">Actinomyces graevenitzii</name>
    <dbReference type="NCBI Taxonomy" id="55565"/>
    <lineage>
        <taxon>Bacteria</taxon>
        <taxon>Bacillati</taxon>
        <taxon>Actinomycetota</taxon>
        <taxon>Actinomycetes</taxon>
        <taxon>Actinomycetales</taxon>
        <taxon>Actinomycetaceae</taxon>
        <taxon>Actinomyces</taxon>
    </lineage>
</organism>
<name>A0A9E7DBR3_9ACTO</name>
<gene>
    <name evidence="1" type="ORF">M3I41_04580</name>
</gene>
<dbReference type="SFLD" id="SFLDS00003">
    <property type="entry name" value="Haloacid_Dehalogenase"/>
    <property type="match status" value="1"/>
</dbReference>
<dbReference type="PANTHER" id="PTHR10000:SF53">
    <property type="entry name" value="5-AMINO-6-(5-PHOSPHO-D-RIBITYLAMINO)URACIL PHOSPHATASE YBJI-RELATED"/>
    <property type="match status" value="1"/>
</dbReference>
<dbReference type="EMBL" id="CP097095">
    <property type="protein sequence ID" value="UQF78901.1"/>
    <property type="molecule type" value="Genomic_DNA"/>
</dbReference>
<keyword evidence="1" id="KW-0378">Hydrolase</keyword>
<dbReference type="InterPro" id="IPR000150">
    <property type="entry name" value="Cof"/>
</dbReference>
<dbReference type="GO" id="GO:0000287">
    <property type="term" value="F:magnesium ion binding"/>
    <property type="evidence" value="ECO:0007669"/>
    <property type="project" value="TreeGrafter"/>
</dbReference>
<dbReference type="InterPro" id="IPR006379">
    <property type="entry name" value="HAD-SF_hydro_IIB"/>
</dbReference>
<evidence type="ECO:0000313" key="1">
    <source>
        <dbReference type="EMBL" id="UQF78901.1"/>
    </source>
</evidence>
<accession>A0A9E7DBR3</accession>
<dbReference type="PANTHER" id="PTHR10000">
    <property type="entry name" value="PHOSPHOSERINE PHOSPHATASE"/>
    <property type="match status" value="1"/>
</dbReference>
<dbReference type="SFLD" id="SFLDG01140">
    <property type="entry name" value="C2.B:_Phosphomannomutase_and_P"/>
    <property type="match status" value="1"/>
</dbReference>
<proteinExistence type="predicted"/>
<dbReference type="NCBIfam" id="TIGR00099">
    <property type="entry name" value="Cof-subfamily"/>
    <property type="match status" value="1"/>
</dbReference>
<protein>
    <submittedName>
        <fullName evidence="1">Cof-type HAD-IIB family hydrolase</fullName>
    </submittedName>
</protein>
<dbReference type="GO" id="GO:0005829">
    <property type="term" value="C:cytosol"/>
    <property type="evidence" value="ECO:0007669"/>
    <property type="project" value="TreeGrafter"/>
</dbReference>
<dbReference type="SUPFAM" id="SSF56784">
    <property type="entry name" value="HAD-like"/>
    <property type="match status" value="1"/>
</dbReference>
<dbReference type="InterPro" id="IPR023214">
    <property type="entry name" value="HAD_sf"/>
</dbReference>
<dbReference type="InterPro" id="IPR036412">
    <property type="entry name" value="HAD-like_sf"/>
</dbReference>
<sequence length="263" mass="28928">MPDIKLVISDLDGTLLDGKSQFPPEFWPLLEQMRQRGVLFAPASGRQYANLLGHFGPSKDMPFIAENGAYVVQNEQTISLTELNPNTVRATLDALENVDSDFGLVFCGAKMAYCSRTDEPFLEQVRKYYAALEIVDDLRSVDAPLIKVAGYDFDDAEANLGPALEPLRAHDQVVISGKNWVDVMDSRVNKGLAVRALQKALDISPQQTAVFGDFLNDLEMMSEATYSYAVANADPRVKAAANYQAPANTEHGVITVIKQLLDL</sequence>
<evidence type="ECO:0000313" key="2">
    <source>
        <dbReference type="Proteomes" id="UP000830236"/>
    </source>
</evidence>
<dbReference type="AlphaFoldDB" id="A0A9E7DBR3"/>
<dbReference type="Gene3D" id="3.40.50.1000">
    <property type="entry name" value="HAD superfamily/HAD-like"/>
    <property type="match status" value="1"/>
</dbReference>
<dbReference type="Gene3D" id="3.30.1240.10">
    <property type="match status" value="1"/>
</dbReference>
<dbReference type="CDD" id="cd07518">
    <property type="entry name" value="HAD_YbiV-Like"/>
    <property type="match status" value="1"/>
</dbReference>
<dbReference type="GO" id="GO:0016791">
    <property type="term" value="F:phosphatase activity"/>
    <property type="evidence" value="ECO:0007669"/>
    <property type="project" value="TreeGrafter"/>
</dbReference>
<dbReference type="NCBIfam" id="TIGR01484">
    <property type="entry name" value="HAD-SF-IIB"/>
    <property type="match status" value="1"/>
</dbReference>
<dbReference type="Proteomes" id="UP000830236">
    <property type="component" value="Chromosome"/>
</dbReference>
<reference evidence="1" key="1">
    <citation type="submission" date="2022-05" db="EMBL/GenBank/DDBJ databases">
        <title>Using nanopore sequencing to obtain complete genomes from saliva samples.</title>
        <authorList>
            <person name="Baker J.L."/>
        </authorList>
    </citation>
    <scope>NUCLEOTIDE SEQUENCE</scope>
    <source>
        <strain evidence="1">JCVI-JB-Ag32</strain>
    </source>
</reference>